<evidence type="ECO:0000313" key="1">
    <source>
        <dbReference type="EMBL" id="MPM78884.1"/>
    </source>
</evidence>
<comment type="caution">
    <text evidence="1">The sequence shown here is derived from an EMBL/GenBank/DDBJ whole genome shotgun (WGS) entry which is preliminary data.</text>
</comment>
<gene>
    <name evidence="1" type="ORF">SDC9_125899</name>
</gene>
<accession>A0A645CPT2</accession>
<reference evidence="1" key="1">
    <citation type="submission" date="2019-08" db="EMBL/GenBank/DDBJ databases">
        <authorList>
            <person name="Kucharzyk K."/>
            <person name="Murdoch R.W."/>
            <person name="Higgins S."/>
            <person name="Loffler F."/>
        </authorList>
    </citation>
    <scope>NUCLEOTIDE SEQUENCE</scope>
</reference>
<protein>
    <submittedName>
        <fullName evidence="1">Uncharacterized protein</fullName>
    </submittedName>
</protein>
<sequence>MLYAIKVALTSIIGARTKIRMVIMKAPCAWLTSVVKRVTNDAVLNLSIFENEKSCTL</sequence>
<dbReference type="AlphaFoldDB" id="A0A645CPT2"/>
<proteinExistence type="predicted"/>
<organism evidence="1">
    <name type="scientific">bioreactor metagenome</name>
    <dbReference type="NCBI Taxonomy" id="1076179"/>
    <lineage>
        <taxon>unclassified sequences</taxon>
        <taxon>metagenomes</taxon>
        <taxon>ecological metagenomes</taxon>
    </lineage>
</organism>
<dbReference type="EMBL" id="VSSQ01028969">
    <property type="protein sequence ID" value="MPM78884.1"/>
    <property type="molecule type" value="Genomic_DNA"/>
</dbReference>
<name>A0A645CPT2_9ZZZZ</name>